<dbReference type="InterPro" id="IPR035903">
    <property type="entry name" value="HesB-like_dom_sf"/>
</dbReference>
<proteinExistence type="predicted"/>
<dbReference type="Proteomes" id="UP000807785">
    <property type="component" value="Unassembled WGS sequence"/>
</dbReference>
<dbReference type="GO" id="GO:0051537">
    <property type="term" value="F:2 iron, 2 sulfur cluster binding"/>
    <property type="evidence" value="ECO:0007669"/>
    <property type="project" value="TreeGrafter"/>
</dbReference>
<dbReference type="PANTHER" id="PTHR43011:SF1">
    <property type="entry name" value="IRON-SULFUR CLUSTER ASSEMBLY 2 HOMOLOG, MITOCHONDRIAL"/>
    <property type="match status" value="1"/>
</dbReference>
<dbReference type="SUPFAM" id="SSF89360">
    <property type="entry name" value="HesB-like domain"/>
    <property type="match status" value="1"/>
</dbReference>
<dbReference type="Gene3D" id="2.60.300.12">
    <property type="entry name" value="HesB-like domain"/>
    <property type="match status" value="1"/>
</dbReference>
<dbReference type="AlphaFoldDB" id="A0A9D7HML6"/>
<name>A0A9D7HML6_9PROT</name>
<protein>
    <submittedName>
        <fullName evidence="2">Iron-sulfur cluster assembly accessory protein</fullName>
    </submittedName>
</protein>
<dbReference type="InterPro" id="IPR000361">
    <property type="entry name" value="ATAP_core_dom"/>
</dbReference>
<dbReference type="GO" id="GO:0005506">
    <property type="term" value="F:iron ion binding"/>
    <property type="evidence" value="ECO:0007669"/>
    <property type="project" value="TreeGrafter"/>
</dbReference>
<evidence type="ECO:0000313" key="2">
    <source>
        <dbReference type="EMBL" id="MBK6974244.1"/>
    </source>
</evidence>
<dbReference type="PANTHER" id="PTHR43011">
    <property type="entry name" value="IRON-SULFUR CLUSTER ASSEMBLY 2 HOMOLOG, MITOCHONDRIAL"/>
    <property type="match status" value="1"/>
</dbReference>
<dbReference type="NCBIfam" id="TIGR00049">
    <property type="entry name" value="iron-sulfur cluster assembly accessory protein"/>
    <property type="match status" value="1"/>
</dbReference>
<reference evidence="2" key="1">
    <citation type="submission" date="2020-10" db="EMBL/GenBank/DDBJ databases">
        <title>Connecting structure to function with the recovery of over 1000 high-quality activated sludge metagenome-assembled genomes encoding full-length rRNA genes using long-read sequencing.</title>
        <authorList>
            <person name="Singleton C.M."/>
            <person name="Petriglieri F."/>
            <person name="Kristensen J.M."/>
            <person name="Kirkegaard R.H."/>
            <person name="Michaelsen T.Y."/>
            <person name="Andersen M.H."/>
            <person name="Karst S.M."/>
            <person name="Dueholm M.S."/>
            <person name="Nielsen P.H."/>
            <person name="Albertsen M."/>
        </authorList>
    </citation>
    <scope>NUCLEOTIDE SEQUENCE</scope>
    <source>
        <strain evidence="2">Bjer_18-Q3-R1-45_BAT3C.347</strain>
    </source>
</reference>
<dbReference type="Pfam" id="PF01521">
    <property type="entry name" value="Fe-S_biosyn"/>
    <property type="match status" value="1"/>
</dbReference>
<evidence type="ECO:0000313" key="3">
    <source>
        <dbReference type="Proteomes" id="UP000807785"/>
    </source>
</evidence>
<gene>
    <name evidence="2" type="ORF">IPH26_15300</name>
</gene>
<evidence type="ECO:0000259" key="1">
    <source>
        <dbReference type="Pfam" id="PF01521"/>
    </source>
</evidence>
<dbReference type="InterPro" id="IPR016092">
    <property type="entry name" value="ATAP"/>
</dbReference>
<dbReference type="EMBL" id="JADJEV010000004">
    <property type="protein sequence ID" value="MBK6974244.1"/>
    <property type="molecule type" value="Genomic_DNA"/>
</dbReference>
<feature type="domain" description="Core" evidence="1">
    <location>
        <begin position="7"/>
        <end position="102"/>
    </location>
</feature>
<comment type="caution">
    <text evidence="2">The sequence shown here is derived from an EMBL/GenBank/DDBJ whole genome shotgun (WGS) entry which is preliminary data.</text>
</comment>
<sequence length="135" mass="13604">MTKTPNVTVTLAAEKFISRMVRLSGLSEGAGLRLVVSAGGCSGLNSAFTVEASPAAGDSIVDVNGVPLFLPGESCALLDGVTVDFSDSQMSSGFAFVNPNGNPCACDSSAGEGGHRATLSGGKVVTFDFASIKRV</sequence>
<dbReference type="GO" id="GO:0016226">
    <property type="term" value="P:iron-sulfur cluster assembly"/>
    <property type="evidence" value="ECO:0007669"/>
    <property type="project" value="InterPro"/>
</dbReference>
<organism evidence="2 3">
    <name type="scientific">Candidatus Methylophosphatis roskildensis</name>
    <dbReference type="NCBI Taxonomy" id="2899263"/>
    <lineage>
        <taxon>Bacteria</taxon>
        <taxon>Pseudomonadati</taxon>
        <taxon>Pseudomonadota</taxon>
        <taxon>Betaproteobacteria</taxon>
        <taxon>Nitrosomonadales</taxon>
        <taxon>Sterolibacteriaceae</taxon>
        <taxon>Candidatus Methylophosphatis</taxon>
    </lineage>
</organism>
<accession>A0A9D7HML6</accession>
<dbReference type="GO" id="GO:0051539">
    <property type="term" value="F:4 iron, 4 sulfur cluster binding"/>
    <property type="evidence" value="ECO:0007669"/>
    <property type="project" value="TreeGrafter"/>
</dbReference>